<reference evidence="3 4" key="1">
    <citation type="submission" date="2019-04" db="EMBL/GenBank/DDBJ databases">
        <authorList>
            <person name="Van Vliet M D."/>
        </authorList>
    </citation>
    <scope>NUCLEOTIDE SEQUENCE [LARGE SCALE GENOMIC DNA]</scope>
    <source>
        <strain evidence="3 4">F1</strain>
    </source>
</reference>
<dbReference type="EMBL" id="CAAHFG010000001">
    <property type="protein sequence ID" value="VGO12619.1"/>
    <property type="molecule type" value="Genomic_DNA"/>
</dbReference>
<gene>
    <name evidence="3" type="primary">traC_3</name>
    <name evidence="3" type="ORF">PDESU_01172</name>
</gene>
<dbReference type="InterPro" id="IPR013610">
    <property type="entry name" value="ArdC_N"/>
</dbReference>
<dbReference type="GO" id="GO:0003697">
    <property type="term" value="F:single-stranded DNA binding"/>
    <property type="evidence" value="ECO:0007669"/>
    <property type="project" value="InterPro"/>
</dbReference>
<organism evidence="3 4">
    <name type="scientific">Pontiella desulfatans</name>
    <dbReference type="NCBI Taxonomy" id="2750659"/>
    <lineage>
        <taxon>Bacteria</taxon>
        <taxon>Pseudomonadati</taxon>
        <taxon>Kiritimatiellota</taxon>
        <taxon>Kiritimatiellia</taxon>
        <taxon>Kiritimatiellales</taxon>
        <taxon>Pontiellaceae</taxon>
        <taxon>Pontiella</taxon>
    </lineage>
</organism>
<evidence type="ECO:0000313" key="3">
    <source>
        <dbReference type="EMBL" id="VGO12619.1"/>
    </source>
</evidence>
<name>A0A6C2TYE8_PONDE</name>
<dbReference type="AlphaFoldDB" id="A0A6C2TYE8"/>
<feature type="domain" description="N-terminal" evidence="1">
    <location>
        <begin position="7"/>
        <end position="118"/>
    </location>
</feature>
<feature type="domain" description="Polyvalent protein metallopeptidase" evidence="2">
    <location>
        <begin position="146"/>
        <end position="275"/>
    </location>
</feature>
<accession>A0A6C2TYE8</accession>
<dbReference type="Pfam" id="PF18818">
    <property type="entry name" value="MPTase-PolyVal"/>
    <property type="match status" value="1"/>
</dbReference>
<evidence type="ECO:0000259" key="1">
    <source>
        <dbReference type="Pfam" id="PF08401"/>
    </source>
</evidence>
<evidence type="ECO:0000259" key="2">
    <source>
        <dbReference type="Pfam" id="PF18818"/>
    </source>
</evidence>
<sequence length="294" mass="33605">MKNGRNKINEMITQKMIERINATGTLPWRKPWVSRDTRPQNLVSRKPYRGVNAFMLHMMGYAQPYFLTIKQANQLGGKIRKGEKSMPVVFWKFVEPDKASEDPDKQKGYAMLRYYHVFNVAQCEGIPERKIPKLVLPDREVCPIEEAERLIADMPNKPVIEYNRSYAAYNPLTDTVRVPPQEMFMSDASFFSTCFHELTHSVGHRSRLARKAVMDPVKFGSHEYSREELVAEMGAAFLCGHCGILPEVEDNSAAYLNSWLERLKADPSMLVSAGQQAQKAYDYIVAEKHEPVAA</sequence>
<dbReference type="InterPro" id="IPR017113">
    <property type="entry name" value="Antirestriction_ArdC"/>
</dbReference>
<evidence type="ECO:0000313" key="4">
    <source>
        <dbReference type="Proteomes" id="UP000366872"/>
    </source>
</evidence>
<dbReference type="Proteomes" id="UP000366872">
    <property type="component" value="Unassembled WGS sequence"/>
</dbReference>
<dbReference type="RefSeq" id="WP_168442007.1">
    <property type="nucleotide sequence ID" value="NZ_CAAHFG010000001.1"/>
</dbReference>
<dbReference type="InterPro" id="IPR041459">
    <property type="entry name" value="MPTase-PolyVal"/>
</dbReference>
<keyword evidence="4" id="KW-1185">Reference proteome</keyword>
<protein>
    <submittedName>
        <fullName evidence="3">DNA primase TraC</fullName>
    </submittedName>
</protein>
<dbReference type="Pfam" id="PF08401">
    <property type="entry name" value="ArdcN"/>
    <property type="match status" value="1"/>
</dbReference>
<dbReference type="PIRSF" id="PIRSF037112">
    <property type="entry name" value="Antirestriction_ArdC"/>
    <property type="match status" value="1"/>
</dbReference>
<proteinExistence type="predicted"/>